<dbReference type="AlphaFoldDB" id="A0A1G2B3H5"/>
<organism evidence="1 2">
    <name type="scientific">Candidatus Kerfeldbacteria bacterium RIFCSPHIGHO2_12_FULL_48_17</name>
    <dbReference type="NCBI Taxonomy" id="1798542"/>
    <lineage>
        <taxon>Bacteria</taxon>
        <taxon>Candidatus Kerfeldiibacteriota</taxon>
    </lineage>
</organism>
<protein>
    <submittedName>
        <fullName evidence="1">Uncharacterized protein</fullName>
    </submittedName>
</protein>
<accession>A0A1G2B3H5</accession>
<gene>
    <name evidence="1" type="ORF">A3F54_02805</name>
</gene>
<evidence type="ECO:0000313" key="2">
    <source>
        <dbReference type="Proteomes" id="UP000176952"/>
    </source>
</evidence>
<sequence length="66" mass="7660">MEICRYFEYGMMGLQPNTISAAIIEFWPEPLQNFSAYIPYKPQNLFSNSVTKFHNFVTKAYSATDP</sequence>
<comment type="caution">
    <text evidence="1">The sequence shown here is derived from an EMBL/GenBank/DDBJ whole genome shotgun (WGS) entry which is preliminary data.</text>
</comment>
<proteinExistence type="predicted"/>
<dbReference type="STRING" id="1798542.A3F54_02805"/>
<evidence type="ECO:0000313" key="1">
    <source>
        <dbReference type="EMBL" id="OGY83266.1"/>
    </source>
</evidence>
<name>A0A1G2B3H5_9BACT</name>
<dbReference type="Proteomes" id="UP000176952">
    <property type="component" value="Unassembled WGS sequence"/>
</dbReference>
<reference evidence="1 2" key="1">
    <citation type="journal article" date="2016" name="Nat. Commun.">
        <title>Thousands of microbial genomes shed light on interconnected biogeochemical processes in an aquifer system.</title>
        <authorList>
            <person name="Anantharaman K."/>
            <person name="Brown C.T."/>
            <person name="Hug L.A."/>
            <person name="Sharon I."/>
            <person name="Castelle C.J."/>
            <person name="Probst A.J."/>
            <person name="Thomas B.C."/>
            <person name="Singh A."/>
            <person name="Wilkins M.J."/>
            <person name="Karaoz U."/>
            <person name="Brodie E.L."/>
            <person name="Williams K.H."/>
            <person name="Hubbard S.S."/>
            <person name="Banfield J.F."/>
        </authorList>
    </citation>
    <scope>NUCLEOTIDE SEQUENCE [LARGE SCALE GENOMIC DNA]</scope>
</reference>
<dbReference type="EMBL" id="MHKD01000021">
    <property type="protein sequence ID" value="OGY83266.1"/>
    <property type="molecule type" value="Genomic_DNA"/>
</dbReference>